<dbReference type="InterPro" id="IPR014748">
    <property type="entry name" value="Enoyl-CoA_hydra_C"/>
</dbReference>
<gene>
    <name evidence="2" type="ORF">HNQ99_002558</name>
</gene>
<accession>A0A840HW97</accession>
<dbReference type="Gene3D" id="1.10.12.10">
    <property type="entry name" value="Lyase 2-enoyl-coa Hydratase, Chain A, domain 2"/>
    <property type="match status" value="1"/>
</dbReference>
<dbReference type="SUPFAM" id="SSF52096">
    <property type="entry name" value="ClpP/crotonase"/>
    <property type="match status" value="1"/>
</dbReference>
<evidence type="ECO:0000313" key="3">
    <source>
        <dbReference type="Proteomes" id="UP000575068"/>
    </source>
</evidence>
<dbReference type="CDD" id="cd06558">
    <property type="entry name" value="crotonase-like"/>
    <property type="match status" value="1"/>
</dbReference>
<dbReference type="PANTHER" id="PTHR43459:SF1">
    <property type="entry name" value="EG:BACN32G11.4 PROTEIN"/>
    <property type="match status" value="1"/>
</dbReference>
<dbReference type="Proteomes" id="UP000575068">
    <property type="component" value="Unassembled WGS sequence"/>
</dbReference>
<proteinExistence type="inferred from homology"/>
<dbReference type="PANTHER" id="PTHR43459">
    <property type="entry name" value="ENOYL-COA HYDRATASE"/>
    <property type="match status" value="1"/>
</dbReference>
<dbReference type="InterPro" id="IPR001753">
    <property type="entry name" value="Enoyl-CoA_hydra/iso"/>
</dbReference>
<comment type="caution">
    <text evidence="2">The sequence shown here is derived from an EMBL/GenBank/DDBJ whole genome shotgun (WGS) entry which is preliminary data.</text>
</comment>
<dbReference type="Pfam" id="PF00378">
    <property type="entry name" value="ECH_1"/>
    <property type="match status" value="1"/>
</dbReference>
<protein>
    <submittedName>
        <fullName evidence="2">2-(1,2-epoxy-1,2-dihydrophenyl)acetyl-CoA isomerase</fullName>
        <ecNumber evidence="2">5.3.3.18</ecNumber>
    </submittedName>
</protein>
<dbReference type="InterPro" id="IPR029045">
    <property type="entry name" value="ClpP/crotonase-like_dom_sf"/>
</dbReference>
<dbReference type="GO" id="GO:0016853">
    <property type="term" value="F:isomerase activity"/>
    <property type="evidence" value="ECO:0007669"/>
    <property type="project" value="UniProtKB-KW"/>
</dbReference>
<dbReference type="EC" id="5.3.3.18" evidence="2"/>
<name>A0A840HW97_9SPHN</name>
<sequence length="259" mass="27954">MTYEFIQTGVDNGVLTIALNRPDRLNALIPQMMDEIVAALYAAPQQGARAAILTGSGKGFCSGTDLQMEGGLPDDISELLEHHYNPAMEKIMALPLPMVAAVHGPCAGIGTSLALACDFVVAARSSYFLHAFVNIGLVPDGGVTWMLPRLIGRARATQMMMLGERIPAERAENWGLIYKVVDDDVLRSEAQTLATRLANSATGALGMIRKGLTEAMESTFSQALDMECRHQRDAGRSADFAEGVQAFLAKRPAKFEGRR</sequence>
<dbReference type="Gene3D" id="3.90.226.10">
    <property type="entry name" value="2-enoyl-CoA Hydratase, Chain A, domain 1"/>
    <property type="match status" value="1"/>
</dbReference>
<comment type="similarity">
    <text evidence="1">Belongs to the enoyl-CoA hydratase/isomerase family.</text>
</comment>
<dbReference type="EMBL" id="JACHOV010000010">
    <property type="protein sequence ID" value="MBB4642233.1"/>
    <property type="molecule type" value="Genomic_DNA"/>
</dbReference>
<evidence type="ECO:0000313" key="2">
    <source>
        <dbReference type="EMBL" id="MBB4642233.1"/>
    </source>
</evidence>
<dbReference type="RefSeq" id="WP_184476080.1">
    <property type="nucleotide sequence ID" value="NZ_JACHOV010000010.1"/>
</dbReference>
<dbReference type="AlphaFoldDB" id="A0A840HW97"/>
<organism evidence="2 3">
    <name type="scientific">Rhizorhapis suberifaciens</name>
    <name type="common">corky root of lettuce</name>
    <dbReference type="NCBI Taxonomy" id="13656"/>
    <lineage>
        <taxon>Bacteria</taxon>
        <taxon>Pseudomonadati</taxon>
        <taxon>Pseudomonadota</taxon>
        <taxon>Alphaproteobacteria</taxon>
        <taxon>Sphingomonadales</taxon>
        <taxon>Sphingomonadaceae</taxon>
        <taxon>Rhizorhapis</taxon>
    </lineage>
</organism>
<evidence type="ECO:0000256" key="1">
    <source>
        <dbReference type="ARBA" id="ARBA00005254"/>
    </source>
</evidence>
<reference evidence="2 3" key="1">
    <citation type="submission" date="2020-08" db="EMBL/GenBank/DDBJ databases">
        <title>Genomic Encyclopedia of Type Strains, Phase IV (KMG-IV): sequencing the most valuable type-strain genomes for metagenomic binning, comparative biology and taxonomic classification.</title>
        <authorList>
            <person name="Goeker M."/>
        </authorList>
    </citation>
    <scope>NUCLEOTIDE SEQUENCE [LARGE SCALE GENOMIC DNA]</scope>
    <source>
        <strain evidence="2 3">DSM 7465</strain>
    </source>
</reference>
<keyword evidence="3" id="KW-1185">Reference proteome</keyword>
<keyword evidence="2" id="KW-0413">Isomerase</keyword>